<proteinExistence type="predicted"/>
<keyword evidence="2" id="KW-0238">DNA-binding</keyword>
<dbReference type="EMBL" id="JAEDAJ010000006">
    <property type="protein sequence ID" value="MBK0331961.1"/>
    <property type="molecule type" value="Genomic_DNA"/>
</dbReference>
<dbReference type="RefSeq" id="WP_200502783.1">
    <property type="nucleotide sequence ID" value="NZ_JAEDAJ010000006.1"/>
</dbReference>
<dbReference type="InterPro" id="IPR036388">
    <property type="entry name" value="WH-like_DNA-bd_sf"/>
</dbReference>
<dbReference type="Pfam" id="PF07702">
    <property type="entry name" value="UTRA"/>
    <property type="match status" value="1"/>
</dbReference>
<dbReference type="Proteomes" id="UP000612352">
    <property type="component" value="Unassembled WGS sequence"/>
</dbReference>
<evidence type="ECO:0000256" key="3">
    <source>
        <dbReference type="ARBA" id="ARBA00023163"/>
    </source>
</evidence>
<keyword evidence="3" id="KW-0804">Transcription</keyword>
<evidence type="ECO:0000256" key="1">
    <source>
        <dbReference type="ARBA" id="ARBA00023015"/>
    </source>
</evidence>
<reference evidence="5 6" key="1">
    <citation type="submission" date="2020-12" db="EMBL/GenBank/DDBJ databases">
        <title>Brachybacterium sp. MASK1Z-5, whole genome shotgun sequence.</title>
        <authorList>
            <person name="Tuo L."/>
        </authorList>
    </citation>
    <scope>NUCLEOTIDE SEQUENCE [LARGE SCALE GENOMIC DNA]</scope>
    <source>
        <strain evidence="5 6">MASK1Z-5</strain>
    </source>
</reference>
<dbReference type="SUPFAM" id="SSF64288">
    <property type="entry name" value="Chorismate lyase-like"/>
    <property type="match status" value="1"/>
</dbReference>
<keyword evidence="6" id="KW-1185">Reference proteome</keyword>
<dbReference type="CDD" id="cd07377">
    <property type="entry name" value="WHTH_GntR"/>
    <property type="match status" value="1"/>
</dbReference>
<feature type="domain" description="HTH gntR-type" evidence="4">
    <location>
        <begin position="21"/>
        <end position="89"/>
    </location>
</feature>
<accession>A0ABS1BBG0</accession>
<dbReference type="SMART" id="SM00345">
    <property type="entry name" value="HTH_GNTR"/>
    <property type="match status" value="1"/>
</dbReference>
<dbReference type="SMART" id="SM00866">
    <property type="entry name" value="UTRA"/>
    <property type="match status" value="1"/>
</dbReference>
<evidence type="ECO:0000313" key="5">
    <source>
        <dbReference type="EMBL" id="MBK0331961.1"/>
    </source>
</evidence>
<comment type="caution">
    <text evidence="5">The sequence shown here is derived from an EMBL/GenBank/DDBJ whole genome shotgun (WGS) entry which is preliminary data.</text>
</comment>
<gene>
    <name evidence="5" type="ORF">I8D64_11180</name>
</gene>
<dbReference type="InterPro" id="IPR011663">
    <property type="entry name" value="UTRA"/>
</dbReference>
<dbReference type="Gene3D" id="3.40.1410.10">
    <property type="entry name" value="Chorismate lyase-like"/>
    <property type="match status" value="1"/>
</dbReference>
<dbReference type="InterPro" id="IPR028978">
    <property type="entry name" value="Chorismate_lyase_/UTRA_dom_sf"/>
</dbReference>
<dbReference type="Gene3D" id="1.10.10.10">
    <property type="entry name" value="Winged helix-like DNA-binding domain superfamily/Winged helix DNA-binding domain"/>
    <property type="match status" value="1"/>
</dbReference>
<dbReference type="PROSITE" id="PS50949">
    <property type="entry name" value="HTH_GNTR"/>
    <property type="match status" value="1"/>
</dbReference>
<evidence type="ECO:0000259" key="4">
    <source>
        <dbReference type="PROSITE" id="PS50949"/>
    </source>
</evidence>
<organism evidence="5 6">
    <name type="scientific">Brachybacterium halotolerans</name>
    <dbReference type="NCBI Taxonomy" id="2795215"/>
    <lineage>
        <taxon>Bacteria</taxon>
        <taxon>Bacillati</taxon>
        <taxon>Actinomycetota</taxon>
        <taxon>Actinomycetes</taxon>
        <taxon>Micrococcales</taxon>
        <taxon>Dermabacteraceae</taxon>
        <taxon>Brachybacterium</taxon>
    </lineage>
</organism>
<dbReference type="SUPFAM" id="SSF46785">
    <property type="entry name" value="Winged helix' DNA-binding domain"/>
    <property type="match status" value="1"/>
</dbReference>
<protein>
    <submittedName>
        <fullName evidence="5">GntR family transcriptional regulator</fullName>
    </submittedName>
</protein>
<name>A0ABS1BBG0_9MICO</name>
<sequence>MTADPARPTELSIPIERGSSTPLYLQLSAAIEGAIREGTLVPGSRIENELQLAGRLGLSRPTVRQGIQELVDKGLLVRKRGVGTQVVESQVNRPVALTSLYDDLAREGKHPRTEVLEYRIGRPTAEAAGRLLLDTGELVLDLMRVRYADDEPLAVMRNTLPERIAPSREDLLEKGLYAALRERGIATAVGHQRIGAITADEENAALLGETVGAALLTMDRKSFANDGAVIEYGHHVYRASRYSFEVTLVDG</sequence>
<dbReference type="PANTHER" id="PTHR44846">
    <property type="entry name" value="MANNOSYL-D-GLYCERATE TRANSPORT/METABOLISM SYSTEM REPRESSOR MNGR-RELATED"/>
    <property type="match status" value="1"/>
</dbReference>
<dbReference type="InterPro" id="IPR050679">
    <property type="entry name" value="Bact_HTH_transcr_reg"/>
</dbReference>
<dbReference type="InterPro" id="IPR036390">
    <property type="entry name" value="WH_DNA-bd_sf"/>
</dbReference>
<dbReference type="Pfam" id="PF00392">
    <property type="entry name" value="GntR"/>
    <property type="match status" value="1"/>
</dbReference>
<dbReference type="InterPro" id="IPR000524">
    <property type="entry name" value="Tscrpt_reg_HTH_GntR"/>
</dbReference>
<evidence type="ECO:0000313" key="6">
    <source>
        <dbReference type="Proteomes" id="UP000612352"/>
    </source>
</evidence>
<evidence type="ECO:0000256" key="2">
    <source>
        <dbReference type="ARBA" id="ARBA00023125"/>
    </source>
</evidence>
<keyword evidence="1" id="KW-0805">Transcription regulation</keyword>
<dbReference type="PRINTS" id="PR00035">
    <property type="entry name" value="HTHGNTR"/>
</dbReference>
<dbReference type="PANTHER" id="PTHR44846:SF17">
    <property type="entry name" value="GNTR-FAMILY TRANSCRIPTIONAL REGULATOR"/>
    <property type="match status" value="1"/>
</dbReference>